<dbReference type="EMBL" id="LIAE01006326">
    <property type="protein sequence ID" value="PAV91289.1"/>
    <property type="molecule type" value="Genomic_DNA"/>
</dbReference>
<feature type="domain" description="CHK kinase-like" evidence="1">
    <location>
        <begin position="103"/>
        <end position="292"/>
    </location>
</feature>
<dbReference type="EMBL" id="LIAE01006326">
    <property type="protein sequence ID" value="PAV91290.1"/>
    <property type="molecule type" value="Genomic_DNA"/>
</dbReference>
<evidence type="ECO:0000259" key="1">
    <source>
        <dbReference type="SMART" id="SM00587"/>
    </source>
</evidence>
<accession>A0A2A2LYI5</accession>
<dbReference type="SUPFAM" id="SSF56112">
    <property type="entry name" value="Protein kinase-like (PK-like)"/>
    <property type="match status" value="1"/>
</dbReference>
<keyword evidence="3" id="KW-1185">Reference proteome</keyword>
<dbReference type="SMART" id="SM00587">
    <property type="entry name" value="CHK"/>
    <property type="match status" value="1"/>
</dbReference>
<dbReference type="EMBL" id="LIAE01006326">
    <property type="protein sequence ID" value="PAV91297.1"/>
    <property type="molecule type" value="Genomic_DNA"/>
</dbReference>
<dbReference type="InterPro" id="IPR052961">
    <property type="entry name" value="Oxido-Kinase-like_Enzymes"/>
</dbReference>
<gene>
    <name evidence="2" type="ORF">WR25_27216</name>
</gene>
<organism evidence="2 3">
    <name type="scientific">Diploscapter pachys</name>
    <dbReference type="NCBI Taxonomy" id="2018661"/>
    <lineage>
        <taxon>Eukaryota</taxon>
        <taxon>Metazoa</taxon>
        <taxon>Ecdysozoa</taxon>
        <taxon>Nematoda</taxon>
        <taxon>Chromadorea</taxon>
        <taxon>Rhabditida</taxon>
        <taxon>Rhabditina</taxon>
        <taxon>Rhabditomorpha</taxon>
        <taxon>Rhabditoidea</taxon>
        <taxon>Rhabditidae</taxon>
        <taxon>Diploscapter</taxon>
    </lineage>
</organism>
<dbReference type="InterPro" id="IPR015897">
    <property type="entry name" value="CHK_kinase-like"/>
</dbReference>
<dbReference type="EMBL" id="LIAE01006326">
    <property type="protein sequence ID" value="PAV91295.1"/>
    <property type="molecule type" value="Genomic_DNA"/>
</dbReference>
<evidence type="ECO:0000313" key="3">
    <source>
        <dbReference type="Proteomes" id="UP000218231"/>
    </source>
</evidence>
<sequence>ILLITPDWKNIVDEKNLPDSIVIKIASLMNYVEIMGQMQEIDQATTSIDNEQNDKMEQICKEVHNIECSFYEFVKQNNLYTRWTPKITSLRSFDESHQMNGFIIMDYIESDDFSICDNITFDELKQVLKALVEYSTIGEKIDENTSKKFRSKLYSKMMENMVHEDAKKMAVEGTRSFDSGSLSDIIDDYEHVYMEAMTLDKIKQFDSLFANLEMKEVLIHGDLWSTNLMWKRDENGHLQLKAIVDYQFAHFNSPALDITRLIISTMSGKDRRLHYDEIIKTYHDYIVEAFGEKPVPFTLDQVERMKNLTVH</sequence>
<proteinExistence type="predicted"/>
<dbReference type="Pfam" id="PF07914">
    <property type="entry name" value="DUF1679"/>
    <property type="match status" value="1"/>
</dbReference>
<feature type="non-terminal residue" evidence="2">
    <location>
        <position position="1"/>
    </location>
</feature>
<dbReference type="EMBL" id="LIAE01006326">
    <property type="protein sequence ID" value="PAV91296.1"/>
    <property type="molecule type" value="Genomic_DNA"/>
</dbReference>
<comment type="caution">
    <text evidence="2">The sequence shown here is derived from an EMBL/GenBank/DDBJ whole genome shotgun (WGS) entry which is preliminary data.</text>
</comment>
<protein>
    <recommendedName>
        <fullName evidence="1">CHK kinase-like domain-containing protein</fullName>
    </recommendedName>
</protein>
<dbReference type="PANTHER" id="PTHR23020">
    <property type="entry name" value="UNCHARACTERIZED NUCLEAR HORMONE RECEPTOR-RELATED"/>
    <property type="match status" value="1"/>
</dbReference>
<dbReference type="Proteomes" id="UP000218231">
    <property type="component" value="Unassembled WGS sequence"/>
</dbReference>
<dbReference type="PANTHER" id="PTHR23020:SF12">
    <property type="entry name" value="CHK KINASE-LIKE DOMAIN-CONTAINING PROTEIN"/>
    <property type="match status" value="1"/>
</dbReference>
<reference evidence="2 3" key="1">
    <citation type="journal article" date="2017" name="Curr. Biol.">
        <title>Genome architecture and evolution of a unichromosomal asexual nematode.</title>
        <authorList>
            <person name="Fradin H."/>
            <person name="Zegar C."/>
            <person name="Gutwein M."/>
            <person name="Lucas J."/>
            <person name="Kovtun M."/>
            <person name="Corcoran D."/>
            <person name="Baugh L.R."/>
            <person name="Kiontke K."/>
            <person name="Gunsalus K."/>
            <person name="Fitch D.H."/>
            <person name="Piano F."/>
        </authorList>
    </citation>
    <scope>NUCLEOTIDE SEQUENCE [LARGE SCALE GENOMIC DNA]</scope>
    <source>
        <strain evidence="2">PF1309</strain>
    </source>
</reference>
<dbReference type="InterPro" id="IPR012877">
    <property type="entry name" value="Dhs-27"/>
</dbReference>
<evidence type="ECO:0000313" key="2">
    <source>
        <dbReference type="EMBL" id="PAV91296.1"/>
    </source>
</evidence>
<dbReference type="AlphaFoldDB" id="A0A2A2LYI5"/>
<dbReference type="Gene3D" id="3.90.1200.10">
    <property type="match status" value="1"/>
</dbReference>
<dbReference type="OrthoDB" id="5799777at2759"/>
<dbReference type="InterPro" id="IPR011009">
    <property type="entry name" value="Kinase-like_dom_sf"/>
</dbReference>
<name>A0A2A2LYI5_9BILA</name>
<dbReference type="EMBL" id="LIAE01006326">
    <property type="protein sequence ID" value="PAV91294.1"/>
    <property type="molecule type" value="Genomic_DNA"/>
</dbReference>